<dbReference type="PANTHER" id="PTHR22642:SF2">
    <property type="entry name" value="PROTEIN LONG AFTER FAR-RED 3"/>
    <property type="match status" value="1"/>
</dbReference>
<dbReference type="Gene3D" id="3.10.310.70">
    <property type="match status" value="1"/>
</dbReference>
<feature type="domain" description="Amidohydrolase 3" evidence="1">
    <location>
        <begin position="49"/>
        <end position="508"/>
    </location>
</feature>
<name>A0A2P2CDG2_9ZZZZ</name>
<gene>
    <name evidence="2" type="ORF">NOCA270048</name>
</gene>
<proteinExistence type="predicted"/>
<dbReference type="EMBL" id="CZKA01000067">
    <property type="protein sequence ID" value="CUR60038.1"/>
    <property type="molecule type" value="Genomic_DNA"/>
</dbReference>
<protein>
    <submittedName>
        <fullName evidence="2">Amidohydrolase ytcJ</fullName>
    </submittedName>
</protein>
<organism evidence="2">
    <name type="scientific">metagenome</name>
    <dbReference type="NCBI Taxonomy" id="256318"/>
    <lineage>
        <taxon>unclassified sequences</taxon>
        <taxon>metagenomes</taxon>
    </lineage>
</organism>
<evidence type="ECO:0000313" key="2">
    <source>
        <dbReference type="EMBL" id="CUR60038.1"/>
    </source>
</evidence>
<dbReference type="SUPFAM" id="SSF51338">
    <property type="entry name" value="Composite domain of metallo-dependent hydrolases"/>
    <property type="match status" value="1"/>
</dbReference>
<dbReference type="SUPFAM" id="SSF51556">
    <property type="entry name" value="Metallo-dependent hydrolases"/>
    <property type="match status" value="1"/>
</dbReference>
<dbReference type="InterPro" id="IPR013108">
    <property type="entry name" value="Amidohydro_3"/>
</dbReference>
<accession>A0A2P2CDG2</accession>
<dbReference type="InterPro" id="IPR011059">
    <property type="entry name" value="Metal-dep_hydrolase_composite"/>
</dbReference>
<dbReference type="InterPro" id="IPR032466">
    <property type="entry name" value="Metal_Hydrolase"/>
</dbReference>
<evidence type="ECO:0000259" key="1">
    <source>
        <dbReference type="Pfam" id="PF07969"/>
    </source>
</evidence>
<dbReference type="InterPro" id="IPR033932">
    <property type="entry name" value="YtcJ-like"/>
</dbReference>
<dbReference type="PANTHER" id="PTHR22642">
    <property type="entry name" value="IMIDAZOLONEPROPIONASE"/>
    <property type="match status" value="1"/>
</dbReference>
<keyword evidence="2" id="KW-0378">Hydrolase</keyword>
<dbReference type="Pfam" id="PF07969">
    <property type="entry name" value="Amidohydro_3"/>
    <property type="match status" value="1"/>
</dbReference>
<dbReference type="AlphaFoldDB" id="A0A2P2CDG2"/>
<dbReference type="Gene3D" id="3.20.20.140">
    <property type="entry name" value="Metal-dependent hydrolases"/>
    <property type="match status" value="1"/>
</dbReference>
<dbReference type="Gene3D" id="2.30.40.10">
    <property type="entry name" value="Urease, subunit C, domain 1"/>
    <property type="match status" value="1"/>
</dbReference>
<dbReference type="CDD" id="cd01300">
    <property type="entry name" value="YtcJ_like"/>
    <property type="match status" value="1"/>
</dbReference>
<reference evidence="2" key="1">
    <citation type="submission" date="2015-08" db="EMBL/GenBank/DDBJ databases">
        <authorList>
            <person name="Babu N.S."/>
            <person name="Beckwith C.J."/>
            <person name="Beseler K.G."/>
            <person name="Brison A."/>
            <person name="Carone J.V."/>
            <person name="Caskin T.P."/>
            <person name="Diamond M."/>
            <person name="Durham M.E."/>
            <person name="Foxe J.M."/>
            <person name="Go M."/>
            <person name="Henderson B.A."/>
            <person name="Jones I.B."/>
            <person name="McGettigan J.A."/>
            <person name="Micheletti S.J."/>
            <person name="Nasrallah M.E."/>
            <person name="Ortiz D."/>
            <person name="Piller C.R."/>
            <person name="Privatt S.R."/>
            <person name="Schneider S.L."/>
            <person name="Sharp S."/>
            <person name="Smith T.C."/>
            <person name="Stanton J.D."/>
            <person name="Ullery H.E."/>
            <person name="Wilson R.J."/>
            <person name="Serrano M.G."/>
            <person name="Buck G."/>
            <person name="Lee V."/>
            <person name="Wang Y."/>
            <person name="Carvalho R."/>
            <person name="Voegtly L."/>
            <person name="Shi R."/>
            <person name="Duckworth R."/>
            <person name="Johnson A."/>
            <person name="Loviza R."/>
            <person name="Walstead R."/>
            <person name="Shah Z."/>
            <person name="Kiflezghi M."/>
            <person name="Wade K."/>
            <person name="Ball S.L."/>
            <person name="Bradley K.W."/>
            <person name="Asai D.J."/>
            <person name="Bowman C.A."/>
            <person name="Russell D.A."/>
            <person name="Pope W.H."/>
            <person name="Jacobs-Sera D."/>
            <person name="Hendrix R.W."/>
            <person name="Hatfull G.F."/>
        </authorList>
    </citation>
    <scope>NUCLEOTIDE SEQUENCE</scope>
</reference>
<dbReference type="GO" id="GO:0016810">
    <property type="term" value="F:hydrolase activity, acting on carbon-nitrogen (but not peptide) bonds"/>
    <property type="evidence" value="ECO:0007669"/>
    <property type="project" value="InterPro"/>
</dbReference>
<sequence length="515" mass="54230">MPAVRTLLHNGVVLGPDPADEPTALAIEGDRIVWVGDERGAGAYSAADEVVDLDGALLTPAFVDSHVHTVQAGFRLTELDLHGSTSRTDLLDRLAAHASVATQGSVLLGQGWDETLWSDNRPPTAQEVDIATGGHRTFLSRIDGHSAVVSTALAAAVPGVESQDGWSADGRVERDAHHAVRAVLGGLVGPEQRLTAARHAVRTMAAQGLVGFHENAAPHIGPEYEVALVRQAAEEAGLRVTVYWGELGALDAAQRLGVRGLAGDLNADGAIGSRTAALHGSYADRDRHCGHGYLSATQIAEHVVLCTEAGLQAGFHCIGDAAMEAVSEGFERAAGVVGPDRVRAGRHRLEHVEMPSAAVIQVLSRLGVTASVQPVFDALWGGPDGMYAERLGERWKGMNPFRSMLEAGVRLAFGSDSPVTPIGPWGAVRAAVQHQDPDQRLGVRAAFEAHTRGGWRAGLDDDSGTLEVGLRADLAVWDLAEALGSDGLPELDAELPTLRRTISAGRTIHDVEVDA</sequence>